<evidence type="ECO:0000313" key="1">
    <source>
        <dbReference type="EMBL" id="EKB30493.1"/>
    </source>
</evidence>
<evidence type="ECO:0000313" key="2">
    <source>
        <dbReference type="Proteomes" id="UP000005835"/>
    </source>
</evidence>
<keyword evidence="2" id="KW-1185">Reference proteome</keyword>
<dbReference type="PATRIC" id="fig|742823.3.peg.1901"/>
<dbReference type="OrthoDB" id="9799097at2"/>
<dbReference type="EMBL" id="ADMG01000041">
    <property type="protein sequence ID" value="EKB30493.1"/>
    <property type="molecule type" value="Genomic_DNA"/>
</dbReference>
<organism evidence="1 2">
    <name type="scientific">Sutterella wadsworthensis 2_1_59BFAA</name>
    <dbReference type="NCBI Taxonomy" id="742823"/>
    <lineage>
        <taxon>Bacteria</taxon>
        <taxon>Pseudomonadati</taxon>
        <taxon>Pseudomonadota</taxon>
        <taxon>Betaproteobacteria</taxon>
        <taxon>Burkholderiales</taxon>
        <taxon>Sutterellaceae</taxon>
        <taxon>Sutterella</taxon>
    </lineage>
</organism>
<sequence>MQKTLTFTITLDEIEAGKAAEVLAGAGLTPEGVIRQLLERTAREGVVPLRKGRARPKRTDGGDAGAHFVQGDLFARPDPAEPFYSFNPPAAKPETLLPSLVTLRALQDAQAKLRWRERERESADGSMLQSGPDAPLELLETKQFRFDKSLIVGDPRRSAIIAALEALFTELTNRRVPEGLRPVGNGDSLYAVLDVESAPLGLILQIGGAEICLVRYGTPESLLENPHVLEH</sequence>
<comment type="caution">
    <text evidence="1">The sequence shown here is derived from an EMBL/GenBank/DDBJ whole genome shotgun (WGS) entry which is preliminary data.</text>
</comment>
<proteinExistence type="predicted"/>
<dbReference type="Proteomes" id="UP000005835">
    <property type="component" value="Unassembled WGS sequence"/>
</dbReference>
<dbReference type="RefSeq" id="WP_005436455.1">
    <property type="nucleotide sequence ID" value="NZ_JH815519.1"/>
</dbReference>
<gene>
    <name evidence="1" type="ORF">HMPREF9465_01907</name>
</gene>
<accession>K1JUY3</accession>
<reference evidence="1 2" key="1">
    <citation type="submission" date="2012-05" db="EMBL/GenBank/DDBJ databases">
        <title>The Genome Sequence of Sutterella wadsworthensis 2_1_59BFAA.</title>
        <authorList>
            <consortium name="The Broad Institute Genome Sequencing Platform"/>
            <person name="Earl A."/>
            <person name="Ward D."/>
            <person name="Feldgarden M."/>
            <person name="Gevers D."/>
            <person name="Daigneault M."/>
            <person name="Strauss J."/>
            <person name="Allen-Vercoe E."/>
            <person name="Walker B."/>
            <person name="Young S.K."/>
            <person name="Zeng Q."/>
            <person name="Gargeya S."/>
            <person name="Fitzgerald M."/>
            <person name="Haas B."/>
            <person name="Abouelleil A."/>
            <person name="Alvarado L."/>
            <person name="Arachchi H.M."/>
            <person name="Berlin A.M."/>
            <person name="Chapman S.B."/>
            <person name="Goldberg J."/>
            <person name="Griggs A."/>
            <person name="Gujja S."/>
            <person name="Hansen M."/>
            <person name="Howarth C."/>
            <person name="Imamovic A."/>
            <person name="Larimer J."/>
            <person name="McCowen C."/>
            <person name="Montmayeur A."/>
            <person name="Murphy C."/>
            <person name="Neiman D."/>
            <person name="Pearson M."/>
            <person name="Priest M."/>
            <person name="Roberts A."/>
            <person name="Saif S."/>
            <person name="Shea T."/>
            <person name="Sisk P."/>
            <person name="Sykes S."/>
            <person name="Wortman J."/>
            <person name="Nusbaum C."/>
            <person name="Birren B."/>
        </authorList>
    </citation>
    <scope>NUCLEOTIDE SEQUENCE [LARGE SCALE GENOMIC DNA]</scope>
    <source>
        <strain evidence="1 2">2_1_59BFAA</strain>
    </source>
</reference>
<protein>
    <submittedName>
        <fullName evidence="1">Uncharacterized protein</fullName>
    </submittedName>
</protein>
<name>K1JUY3_9BURK</name>
<dbReference type="AlphaFoldDB" id="K1JUY3"/>
<dbReference type="HOGENOM" id="CLU_1199301_0_0_4"/>